<reference evidence="1" key="1">
    <citation type="submission" date="2023-10" db="EMBL/GenBank/DDBJ databases">
        <authorList>
            <person name="Rodriguez Cubillos JULIANA M."/>
            <person name="De Vega J."/>
        </authorList>
    </citation>
    <scope>NUCLEOTIDE SEQUENCE</scope>
</reference>
<evidence type="ECO:0000313" key="2">
    <source>
        <dbReference type="Proteomes" id="UP001177021"/>
    </source>
</evidence>
<accession>A0ACB0KDH3</accession>
<evidence type="ECO:0000313" key="1">
    <source>
        <dbReference type="EMBL" id="CAJ2655357.1"/>
    </source>
</evidence>
<protein>
    <submittedName>
        <fullName evidence="1">Uncharacterized protein</fullName>
    </submittedName>
</protein>
<sequence length="371" mass="41951">MNLKSYGNEENHVYQAQIHLFKHIYSFLSSMALKSAVELGVIDVIHKHGKPMTLSELVSSLKLHPSKVSVFYRFMRLLTHNGFFAKTTVLIAKEDGDDEEDEEVEETTYALTPPSMLLINGESPCFTTIINGLFHPSVMDMWHSSKKWFGEENEQALYESANGETFFNFLNKDSEAYILSMFQEAMAADSQMMKFALKDCNHVFEGLESLVDVAGGTGVVSKLILEAFPHIKCTVLDQPQVVANLCGTQNLNFVGGDMFKSIPPADAVLLKWVLHDWNDELCLKILKNCKEAISGKGKKGKIIIIDISIDETSEDHELTKLQLNFDLVMMTLHNGKERNKKEWKKLLYDAGFTNYKITPIFGFKSLIEVYP</sequence>
<proteinExistence type="predicted"/>
<gene>
    <name evidence="1" type="ORF">MILVUS5_LOCUS22306</name>
</gene>
<dbReference type="Proteomes" id="UP001177021">
    <property type="component" value="Unassembled WGS sequence"/>
</dbReference>
<dbReference type="EMBL" id="CASHSV030000206">
    <property type="protein sequence ID" value="CAJ2655357.1"/>
    <property type="molecule type" value="Genomic_DNA"/>
</dbReference>
<organism evidence="1 2">
    <name type="scientific">Trifolium pratense</name>
    <name type="common">Red clover</name>
    <dbReference type="NCBI Taxonomy" id="57577"/>
    <lineage>
        <taxon>Eukaryota</taxon>
        <taxon>Viridiplantae</taxon>
        <taxon>Streptophyta</taxon>
        <taxon>Embryophyta</taxon>
        <taxon>Tracheophyta</taxon>
        <taxon>Spermatophyta</taxon>
        <taxon>Magnoliopsida</taxon>
        <taxon>eudicotyledons</taxon>
        <taxon>Gunneridae</taxon>
        <taxon>Pentapetalae</taxon>
        <taxon>rosids</taxon>
        <taxon>fabids</taxon>
        <taxon>Fabales</taxon>
        <taxon>Fabaceae</taxon>
        <taxon>Papilionoideae</taxon>
        <taxon>50 kb inversion clade</taxon>
        <taxon>NPAAA clade</taxon>
        <taxon>Hologalegina</taxon>
        <taxon>IRL clade</taxon>
        <taxon>Trifolieae</taxon>
        <taxon>Trifolium</taxon>
    </lineage>
</organism>
<name>A0ACB0KDH3_TRIPR</name>
<keyword evidence="2" id="KW-1185">Reference proteome</keyword>
<comment type="caution">
    <text evidence="1">The sequence shown here is derived from an EMBL/GenBank/DDBJ whole genome shotgun (WGS) entry which is preliminary data.</text>
</comment>